<keyword evidence="6 10" id="KW-0249">Electron transport</keyword>
<name>A0ABN9R9A3_9DINO</name>
<evidence type="ECO:0000313" key="14">
    <source>
        <dbReference type="Proteomes" id="UP001189429"/>
    </source>
</evidence>
<comment type="subcellular location">
    <subcellularLocation>
        <location evidence="1">Mitochondrion intermembrane space</location>
    </subcellularLocation>
</comment>
<evidence type="ECO:0000256" key="9">
    <source>
        <dbReference type="RuleBase" id="RU004426"/>
    </source>
</evidence>
<evidence type="ECO:0000256" key="10">
    <source>
        <dbReference type="RuleBase" id="RU004427"/>
    </source>
</evidence>
<evidence type="ECO:0000256" key="3">
    <source>
        <dbReference type="ARBA" id="ARBA00022448"/>
    </source>
</evidence>
<evidence type="ECO:0000256" key="1">
    <source>
        <dbReference type="ARBA" id="ARBA00004569"/>
    </source>
</evidence>
<feature type="compositionally biased region" description="Low complexity" evidence="11">
    <location>
        <begin position="39"/>
        <end position="48"/>
    </location>
</feature>
<gene>
    <name evidence="13" type="ORF">PCOR1329_LOCUS17991</name>
</gene>
<feature type="region of interest" description="Disordered" evidence="11">
    <location>
        <begin position="102"/>
        <end position="140"/>
    </location>
</feature>
<comment type="PTM">
    <text evidence="10">Binds 1 heme group per subunit.</text>
</comment>
<dbReference type="PROSITE" id="PS51007">
    <property type="entry name" value="CYTC"/>
    <property type="match status" value="1"/>
</dbReference>
<dbReference type="InterPro" id="IPR002327">
    <property type="entry name" value="Cyt_c_1A/1B"/>
</dbReference>
<dbReference type="Gene3D" id="1.10.760.10">
    <property type="entry name" value="Cytochrome c-like domain"/>
    <property type="match status" value="1"/>
</dbReference>
<evidence type="ECO:0000256" key="2">
    <source>
        <dbReference type="ARBA" id="ARBA00006488"/>
    </source>
</evidence>
<feature type="non-terminal residue" evidence="13">
    <location>
        <position position="140"/>
    </location>
</feature>
<evidence type="ECO:0000256" key="4">
    <source>
        <dbReference type="ARBA" id="ARBA00022617"/>
    </source>
</evidence>
<feature type="domain" description="Cytochrome c" evidence="12">
    <location>
        <begin position="56"/>
        <end position="140"/>
    </location>
</feature>
<dbReference type="Pfam" id="PF00034">
    <property type="entry name" value="Cytochrom_C"/>
    <property type="match status" value="1"/>
</dbReference>
<dbReference type="PANTHER" id="PTHR11961">
    <property type="entry name" value="CYTOCHROME C"/>
    <property type="match status" value="1"/>
</dbReference>
<feature type="region of interest" description="Disordered" evidence="11">
    <location>
        <begin position="12"/>
        <end position="54"/>
    </location>
</feature>
<evidence type="ECO:0000256" key="5">
    <source>
        <dbReference type="ARBA" id="ARBA00022723"/>
    </source>
</evidence>
<evidence type="ECO:0000313" key="13">
    <source>
        <dbReference type="EMBL" id="CAK0814361.1"/>
    </source>
</evidence>
<keyword evidence="7 8" id="KW-0408">Iron</keyword>
<keyword evidence="10" id="KW-0496">Mitochondrion</keyword>
<dbReference type="SUPFAM" id="SSF46626">
    <property type="entry name" value="Cytochrome c"/>
    <property type="match status" value="1"/>
</dbReference>
<comment type="function">
    <text evidence="10">Electron carrier protein. The oxidized form of the cytochrome c heme group can accept an electron from the heme group of the cytochrome c1 subunit of cytochrome reductase. Cytochrome c then transfers this electron to the cytochrome oxidase complex, the final protein carrier in the mitochondrial electron-transport chain.</text>
</comment>
<dbReference type="EMBL" id="CAUYUJ010005618">
    <property type="protein sequence ID" value="CAK0814361.1"/>
    <property type="molecule type" value="Genomic_DNA"/>
</dbReference>
<evidence type="ECO:0000256" key="11">
    <source>
        <dbReference type="SAM" id="MobiDB-lite"/>
    </source>
</evidence>
<evidence type="ECO:0000259" key="12">
    <source>
        <dbReference type="PROSITE" id="PS51007"/>
    </source>
</evidence>
<keyword evidence="5 8" id="KW-0479">Metal-binding</keyword>
<keyword evidence="14" id="KW-1185">Reference proteome</keyword>
<proteinExistence type="inferred from homology"/>
<feature type="non-terminal residue" evidence="13">
    <location>
        <position position="1"/>
    </location>
</feature>
<comment type="similarity">
    <text evidence="2 9">Belongs to the cytochrome c family.</text>
</comment>
<evidence type="ECO:0000256" key="7">
    <source>
        <dbReference type="ARBA" id="ARBA00023004"/>
    </source>
</evidence>
<keyword evidence="10" id="KW-0679">Respiratory chain</keyword>
<feature type="compositionally biased region" description="Pro residues" evidence="11">
    <location>
        <begin position="12"/>
        <end position="28"/>
    </location>
</feature>
<evidence type="ECO:0000256" key="6">
    <source>
        <dbReference type="ARBA" id="ARBA00022982"/>
    </source>
</evidence>
<evidence type="ECO:0000256" key="8">
    <source>
        <dbReference type="PROSITE-ProRule" id="PRU00433"/>
    </source>
</evidence>
<organism evidence="13 14">
    <name type="scientific">Prorocentrum cordatum</name>
    <dbReference type="NCBI Taxonomy" id="2364126"/>
    <lineage>
        <taxon>Eukaryota</taxon>
        <taxon>Sar</taxon>
        <taxon>Alveolata</taxon>
        <taxon>Dinophyceae</taxon>
        <taxon>Prorocentrales</taxon>
        <taxon>Prorocentraceae</taxon>
        <taxon>Prorocentrum</taxon>
    </lineage>
</organism>
<dbReference type="InterPro" id="IPR009056">
    <property type="entry name" value="Cyt_c-like_dom"/>
</dbReference>
<dbReference type="PRINTS" id="PR00604">
    <property type="entry name" value="CYTCHRMECIAB"/>
</dbReference>
<dbReference type="Proteomes" id="UP001189429">
    <property type="component" value="Unassembled WGS sequence"/>
</dbReference>
<sequence>FCSSIFALPSPPAACAPSPSPLRPPRPRPGGAGARTEHAAAAPMAATEPRVDVPRGDAEAGAKLFKAQCARCHTIGKGGCAKAGPPLWGLLGRRAGALEGYAFSEAAGRPPPPGGGGGRRGGRPGDDQGWSAGPRARPPP</sequence>
<keyword evidence="3 10" id="KW-0813">Transport</keyword>
<comment type="caution">
    <text evidence="13">The sequence shown here is derived from an EMBL/GenBank/DDBJ whole genome shotgun (WGS) entry which is preliminary data.</text>
</comment>
<dbReference type="InterPro" id="IPR036909">
    <property type="entry name" value="Cyt_c-like_dom_sf"/>
</dbReference>
<reference evidence="13" key="1">
    <citation type="submission" date="2023-10" db="EMBL/GenBank/DDBJ databases">
        <authorList>
            <person name="Chen Y."/>
            <person name="Shah S."/>
            <person name="Dougan E. K."/>
            <person name="Thang M."/>
            <person name="Chan C."/>
        </authorList>
    </citation>
    <scope>NUCLEOTIDE SEQUENCE [LARGE SCALE GENOMIC DNA]</scope>
</reference>
<keyword evidence="4 8" id="KW-0349">Heme</keyword>
<accession>A0ABN9R9A3</accession>
<protein>
    <recommendedName>
        <fullName evidence="12">Cytochrome c domain-containing protein</fullName>
    </recommendedName>
</protein>